<feature type="region of interest" description="Disordered" evidence="1">
    <location>
        <begin position="160"/>
        <end position="182"/>
    </location>
</feature>
<evidence type="ECO:0000313" key="2">
    <source>
        <dbReference type="EMBL" id="KIL66498.1"/>
    </source>
</evidence>
<dbReference type="Proteomes" id="UP000054549">
    <property type="component" value="Unassembled WGS sequence"/>
</dbReference>
<organism evidence="2 3">
    <name type="scientific">Amanita muscaria (strain Koide BX008)</name>
    <dbReference type="NCBI Taxonomy" id="946122"/>
    <lineage>
        <taxon>Eukaryota</taxon>
        <taxon>Fungi</taxon>
        <taxon>Dikarya</taxon>
        <taxon>Basidiomycota</taxon>
        <taxon>Agaricomycotina</taxon>
        <taxon>Agaricomycetes</taxon>
        <taxon>Agaricomycetidae</taxon>
        <taxon>Agaricales</taxon>
        <taxon>Pluteineae</taxon>
        <taxon>Amanitaceae</taxon>
        <taxon>Amanita</taxon>
    </lineage>
</organism>
<evidence type="ECO:0000313" key="3">
    <source>
        <dbReference type="Proteomes" id="UP000054549"/>
    </source>
</evidence>
<evidence type="ECO:0000256" key="1">
    <source>
        <dbReference type="SAM" id="MobiDB-lite"/>
    </source>
</evidence>
<dbReference type="OrthoDB" id="2804425at2759"/>
<dbReference type="AlphaFoldDB" id="A0A0C2XCC9"/>
<sequence length="305" mass="34178">MSLSSAPPADEILSLNTGFNLGSDSLPDALKFAYSRDLNASVLVSSEAMDEPIEVWGVFKISRDSFSFTPTVGYDMINKPAYDRNKSDEDCWLNLRPAVNLLPHGHDTILGGTSTWTKYVANIKSIEKLYKDTKASRQSVLLENWGIKLSHKFLVDKPAPVATTDSDTEEEGEADRASPADTIHPQFTLENWPVPESWDSARLSLLDRGYSIRPLEAYIHKKEEPIRPSRYERKLKGAIAHVSFIILAYKFAQDNRIRFSAVARRITVLITPTATASRGKGKRKETETEAEDTHKKPKLTPTNEL</sequence>
<dbReference type="HOGENOM" id="CLU_075092_0_0_1"/>
<feature type="compositionally biased region" description="Basic and acidic residues" evidence="1">
    <location>
        <begin position="284"/>
        <end position="294"/>
    </location>
</feature>
<accession>A0A0C2XCC9</accession>
<protein>
    <submittedName>
        <fullName evidence="2">Uncharacterized protein</fullName>
    </submittedName>
</protein>
<feature type="region of interest" description="Disordered" evidence="1">
    <location>
        <begin position="274"/>
        <end position="305"/>
    </location>
</feature>
<dbReference type="InParanoid" id="A0A0C2XCC9"/>
<dbReference type="EMBL" id="KN818236">
    <property type="protein sequence ID" value="KIL66498.1"/>
    <property type="molecule type" value="Genomic_DNA"/>
</dbReference>
<keyword evidence="3" id="KW-1185">Reference proteome</keyword>
<proteinExistence type="predicted"/>
<name>A0A0C2XCC9_AMAMK</name>
<gene>
    <name evidence="2" type="ORF">M378DRAFT_177839</name>
</gene>
<reference evidence="2 3" key="1">
    <citation type="submission" date="2014-04" db="EMBL/GenBank/DDBJ databases">
        <title>Evolutionary Origins and Diversification of the Mycorrhizal Mutualists.</title>
        <authorList>
            <consortium name="DOE Joint Genome Institute"/>
            <consortium name="Mycorrhizal Genomics Consortium"/>
            <person name="Kohler A."/>
            <person name="Kuo A."/>
            <person name="Nagy L.G."/>
            <person name="Floudas D."/>
            <person name="Copeland A."/>
            <person name="Barry K.W."/>
            <person name="Cichocki N."/>
            <person name="Veneault-Fourrey C."/>
            <person name="LaButti K."/>
            <person name="Lindquist E.A."/>
            <person name="Lipzen A."/>
            <person name="Lundell T."/>
            <person name="Morin E."/>
            <person name="Murat C."/>
            <person name="Riley R."/>
            <person name="Ohm R."/>
            <person name="Sun H."/>
            <person name="Tunlid A."/>
            <person name="Henrissat B."/>
            <person name="Grigoriev I.V."/>
            <person name="Hibbett D.S."/>
            <person name="Martin F."/>
        </authorList>
    </citation>
    <scope>NUCLEOTIDE SEQUENCE [LARGE SCALE GENOMIC DNA]</scope>
    <source>
        <strain evidence="2 3">Koide BX008</strain>
    </source>
</reference>